<accession>A0A072PH80</accession>
<dbReference type="AlphaFoldDB" id="A0A072PH80"/>
<dbReference type="STRING" id="1182545.A0A072PH80"/>
<dbReference type="OrthoDB" id="3447202at2759"/>
<keyword evidence="2" id="KW-1185">Reference proteome</keyword>
<proteinExistence type="predicted"/>
<comment type="caution">
    <text evidence="1">The sequence shown here is derived from an EMBL/GenBank/DDBJ whole genome shotgun (WGS) entry which is preliminary data.</text>
</comment>
<name>A0A072PH80_9EURO</name>
<dbReference type="VEuPathDB" id="FungiDB:A1O9_09318"/>
<reference evidence="1 2" key="1">
    <citation type="submission" date="2013-03" db="EMBL/GenBank/DDBJ databases">
        <title>The Genome Sequence of Exophiala aquamarina CBS 119918.</title>
        <authorList>
            <consortium name="The Broad Institute Genomics Platform"/>
            <person name="Cuomo C."/>
            <person name="de Hoog S."/>
            <person name="Gorbushina A."/>
            <person name="Walker B."/>
            <person name="Young S.K."/>
            <person name="Zeng Q."/>
            <person name="Gargeya S."/>
            <person name="Fitzgerald M."/>
            <person name="Haas B."/>
            <person name="Abouelleil A."/>
            <person name="Allen A.W."/>
            <person name="Alvarado L."/>
            <person name="Arachchi H.M."/>
            <person name="Berlin A.M."/>
            <person name="Chapman S.B."/>
            <person name="Gainer-Dewar J."/>
            <person name="Goldberg J."/>
            <person name="Griggs A."/>
            <person name="Gujja S."/>
            <person name="Hansen M."/>
            <person name="Howarth C."/>
            <person name="Imamovic A."/>
            <person name="Ireland A."/>
            <person name="Larimer J."/>
            <person name="McCowan C."/>
            <person name="Murphy C."/>
            <person name="Pearson M."/>
            <person name="Poon T.W."/>
            <person name="Priest M."/>
            <person name="Roberts A."/>
            <person name="Saif S."/>
            <person name="Shea T."/>
            <person name="Sisk P."/>
            <person name="Sykes S."/>
            <person name="Wortman J."/>
            <person name="Nusbaum C."/>
            <person name="Birren B."/>
        </authorList>
    </citation>
    <scope>NUCLEOTIDE SEQUENCE [LARGE SCALE GENOMIC DNA]</scope>
    <source>
        <strain evidence="1 2">CBS 119918</strain>
    </source>
</reference>
<dbReference type="Proteomes" id="UP000027920">
    <property type="component" value="Unassembled WGS sequence"/>
</dbReference>
<gene>
    <name evidence="1" type="ORF">A1O9_09318</name>
</gene>
<organism evidence="1 2">
    <name type="scientific">Exophiala aquamarina CBS 119918</name>
    <dbReference type="NCBI Taxonomy" id="1182545"/>
    <lineage>
        <taxon>Eukaryota</taxon>
        <taxon>Fungi</taxon>
        <taxon>Dikarya</taxon>
        <taxon>Ascomycota</taxon>
        <taxon>Pezizomycotina</taxon>
        <taxon>Eurotiomycetes</taxon>
        <taxon>Chaetothyriomycetidae</taxon>
        <taxon>Chaetothyriales</taxon>
        <taxon>Herpotrichiellaceae</taxon>
        <taxon>Exophiala</taxon>
    </lineage>
</organism>
<dbReference type="HOGENOM" id="CLU_1740532_0_0_1"/>
<dbReference type="RefSeq" id="XP_013257465.1">
    <property type="nucleotide sequence ID" value="XM_013402011.1"/>
</dbReference>
<evidence type="ECO:0000313" key="1">
    <source>
        <dbReference type="EMBL" id="KEF54875.1"/>
    </source>
</evidence>
<sequence length="150" mass="17047">MSPNMPGARHFNWEYYGQRDLKGRGTLDDDGGSTVHGKLITPSSLAIEGSAIGLAHEFVLKKDVKRDHFVSWQVIEYGEESQTIRVRREVDASHRKELAGKGFETMRMSYGTTEMRLPAAEWSKCWLSGLVTCKCVIHFSEHFPGNHCYR</sequence>
<dbReference type="EMBL" id="AMGV01000009">
    <property type="protein sequence ID" value="KEF54875.1"/>
    <property type="molecule type" value="Genomic_DNA"/>
</dbReference>
<protein>
    <submittedName>
        <fullName evidence="1">Uncharacterized protein</fullName>
    </submittedName>
</protein>
<dbReference type="GeneID" id="25284227"/>
<evidence type="ECO:0000313" key="2">
    <source>
        <dbReference type="Proteomes" id="UP000027920"/>
    </source>
</evidence>